<dbReference type="Proteomes" id="UP001212997">
    <property type="component" value="Unassembled WGS sequence"/>
</dbReference>
<evidence type="ECO:0000313" key="3">
    <source>
        <dbReference type="Proteomes" id="UP001212997"/>
    </source>
</evidence>
<comment type="caution">
    <text evidence="2">The sequence shown here is derived from an EMBL/GenBank/DDBJ whole genome shotgun (WGS) entry which is preliminary data.</text>
</comment>
<accession>A0AAD5YBK7</accession>
<reference evidence="2" key="1">
    <citation type="submission" date="2022-07" db="EMBL/GenBank/DDBJ databases">
        <title>Genome Sequence of Physisporinus lineatus.</title>
        <authorList>
            <person name="Buettner E."/>
        </authorList>
    </citation>
    <scope>NUCLEOTIDE SEQUENCE</scope>
    <source>
        <strain evidence="2">VT162</strain>
    </source>
</reference>
<dbReference type="EMBL" id="JANAWD010000342">
    <property type="protein sequence ID" value="KAJ3481058.1"/>
    <property type="molecule type" value="Genomic_DNA"/>
</dbReference>
<protein>
    <submittedName>
        <fullName evidence="2">Uncharacterized protein</fullName>
    </submittedName>
</protein>
<name>A0AAD5YBK7_9APHY</name>
<evidence type="ECO:0000313" key="2">
    <source>
        <dbReference type="EMBL" id="KAJ3481058.1"/>
    </source>
</evidence>
<proteinExistence type="predicted"/>
<evidence type="ECO:0000256" key="1">
    <source>
        <dbReference type="SAM" id="MobiDB-lite"/>
    </source>
</evidence>
<feature type="region of interest" description="Disordered" evidence="1">
    <location>
        <begin position="52"/>
        <end position="78"/>
    </location>
</feature>
<organism evidence="2 3">
    <name type="scientific">Meripilus lineatus</name>
    <dbReference type="NCBI Taxonomy" id="2056292"/>
    <lineage>
        <taxon>Eukaryota</taxon>
        <taxon>Fungi</taxon>
        <taxon>Dikarya</taxon>
        <taxon>Basidiomycota</taxon>
        <taxon>Agaricomycotina</taxon>
        <taxon>Agaricomycetes</taxon>
        <taxon>Polyporales</taxon>
        <taxon>Meripilaceae</taxon>
        <taxon>Meripilus</taxon>
    </lineage>
</organism>
<dbReference type="AlphaFoldDB" id="A0AAD5YBK7"/>
<sequence>MREAGRISYRGSSPTLPEHDQARFVYSWKPLEIAKLDSFDFKFVLIVASKHRSHPSPAHRSSSQHGGKGTGETLKNEV</sequence>
<gene>
    <name evidence="2" type="ORF">NLI96_g7922</name>
</gene>
<keyword evidence="3" id="KW-1185">Reference proteome</keyword>